<accession>A0A2P6NZ42</accession>
<keyword evidence="3" id="KW-1185">Reference proteome</keyword>
<sequence length="83" mass="9637">MSKVWITVAYTKKIAYIGTFLCYERPDEKTKYTTVIINDLLPSLTFPPPRRRGHTLICSMQQSNLSRSPQPVEIEDEEINFSE</sequence>
<feature type="compositionally biased region" description="Acidic residues" evidence="1">
    <location>
        <begin position="73"/>
        <end position="83"/>
    </location>
</feature>
<dbReference type="Proteomes" id="UP000241769">
    <property type="component" value="Unassembled WGS sequence"/>
</dbReference>
<dbReference type="AlphaFoldDB" id="A0A2P6NZ42"/>
<name>A0A2P6NZ42_9EUKA</name>
<protein>
    <submittedName>
        <fullName evidence="2">Uncharacterized protein</fullName>
    </submittedName>
</protein>
<dbReference type="EMBL" id="MDYQ01000004">
    <property type="protein sequence ID" value="PRP89220.1"/>
    <property type="molecule type" value="Genomic_DNA"/>
</dbReference>
<feature type="region of interest" description="Disordered" evidence="1">
    <location>
        <begin position="63"/>
        <end position="83"/>
    </location>
</feature>
<evidence type="ECO:0000313" key="3">
    <source>
        <dbReference type="Proteomes" id="UP000241769"/>
    </source>
</evidence>
<comment type="caution">
    <text evidence="2">The sequence shown here is derived from an EMBL/GenBank/DDBJ whole genome shotgun (WGS) entry which is preliminary data.</text>
</comment>
<reference evidence="2 3" key="1">
    <citation type="journal article" date="2018" name="Genome Biol. Evol.">
        <title>Multiple Roots of Fruiting Body Formation in Amoebozoa.</title>
        <authorList>
            <person name="Hillmann F."/>
            <person name="Forbes G."/>
            <person name="Novohradska S."/>
            <person name="Ferling I."/>
            <person name="Riege K."/>
            <person name="Groth M."/>
            <person name="Westermann M."/>
            <person name="Marz M."/>
            <person name="Spaller T."/>
            <person name="Winckler T."/>
            <person name="Schaap P."/>
            <person name="Glockner G."/>
        </authorList>
    </citation>
    <scope>NUCLEOTIDE SEQUENCE [LARGE SCALE GENOMIC DNA]</scope>
    <source>
        <strain evidence="2 3">Jena</strain>
    </source>
</reference>
<evidence type="ECO:0000313" key="2">
    <source>
        <dbReference type="EMBL" id="PRP89220.1"/>
    </source>
</evidence>
<proteinExistence type="predicted"/>
<gene>
    <name evidence="2" type="ORF">PROFUN_02094</name>
</gene>
<dbReference type="InParanoid" id="A0A2P6NZ42"/>
<evidence type="ECO:0000256" key="1">
    <source>
        <dbReference type="SAM" id="MobiDB-lite"/>
    </source>
</evidence>
<organism evidence="2 3">
    <name type="scientific">Planoprotostelium fungivorum</name>
    <dbReference type="NCBI Taxonomy" id="1890364"/>
    <lineage>
        <taxon>Eukaryota</taxon>
        <taxon>Amoebozoa</taxon>
        <taxon>Evosea</taxon>
        <taxon>Variosea</taxon>
        <taxon>Cavosteliida</taxon>
        <taxon>Cavosteliaceae</taxon>
        <taxon>Planoprotostelium</taxon>
    </lineage>
</organism>